<dbReference type="PRINTS" id="PR00449">
    <property type="entry name" value="RASTRNSFRMNG"/>
</dbReference>
<name>A0AAD7CVQ7_MYCRO</name>
<dbReference type="AlphaFoldDB" id="A0AAD7CVQ7"/>
<dbReference type="PANTHER" id="PTHR24070">
    <property type="entry name" value="RAS, DI-RAS, AND RHEB FAMILY MEMBERS OF SMALL GTPASE SUPERFAMILY"/>
    <property type="match status" value="1"/>
</dbReference>
<protein>
    <submittedName>
        <fullName evidence="4">P-loop containing nucleoside triphosphate hydrolase protein</fullName>
    </submittedName>
</protein>
<dbReference type="Pfam" id="PF00071">
    <property type="entry name" value="Ras"/>
    <property type="match status" value="1"/>
</dbReference>
<evidence type="ECO:0000313" key="5">
    <source>
        <dbReference type="Proteomes" id="UP001221757"/>
    </source>
</evidence>
<dbReference type="SUPFAM" id="SSF52540">
    <property type="entry name" value="P-loop containing nucleoside triphosphate hydrolases"/>
    <property type="match status" value="1"/>
</dbReference>
<comment type="subcellular location">
    <subcellularLocation>
        <location evidence="1">Cell membrane</location>
        <topology evidence="1">Lipid-anchor</topology>
        <orientation evidence="1">Cytoplasmic side</orientation>
    </subcellularLocation>
</comment>
<reference evidence="4" key="1">
    <citation type="submission" date="2023-03" db="EMBL/GenBank/DDBJ databases">
        <title>Massive genome expansion in bonnet fungi (Mycena s.s.) driven by repeated elements and novel gene families across ecological guilds.</title>
        <authorList>
            <consortium name="Lawrence Berkeley National Laboratory"/>
            <person name="Harder C.B."/>
            <person name="Miyauchi S."/>
            <person name="Viragh M."/>
            <person name="Kuo A."/>
            <person name="Thoen E."/>
            <person name="Andreopoulos B."/>
            <person name="Lu D."/>
            <person name="Skrede I."/>
            <person name="Drula E."/>
            <person name="Henrissat B."/>
            <person name="Morin E."/>
            <person name="Kohler A."/>
            <person name="Barry K."/>
            <person name="LaButti K."/>
            <person name="Morin E."/>
            <person name="Salamov A."/>
            <person name="Lipzen A."/>
            <person name="Mereny Z."/>
            <person name="Hegedus B."/>
            <person name="Baldrian P."/>
            <person name="Stursova M."/>
            <person name="Weitz H."/>
            <person name="Taylor A."/>
            <person name="Grigoriev I.V."/>
            <person name="Nagy L.G."/>
            <person name="Martin F."/>
            <person name="Kauserud H."/>
        </authorList>
    </citation>
    <scope>NUCLEOTIDE SEQUENCE</scope>
    <source>
        <strain evidence="4">CBHHK067</strain>
    </source>
</reference>
<dbReference type="PROSITE" id="PS51419">
    <property type="entry name" value="RAB"/>
    <property type="match status" value="1"/>
</dbReference>
<evidence type="ECO:0000256" key="1">
    <source>
        <dbReference type="ARBA" id="ARBA00004342"/>
    </source>
</evidence>
<dbReference type="SMART" id="SM00175">
    <property type="entry name" value="RAB"/>
    <property type="match status" value="1"/>
</dbReference>
<accession>A0AAD7CVQ7</accession>
<keyword evidence="5" id="KW-1185">Reference proteome</keyword>
<keyword evidence="2" id="KW-0547">Nucleotide-binding</keyword>
<dbReference type="SMART" id="SM00174">
    <property type="entry name" value="RHO"/>
    <property type="match status" value="1"/>
</dbReference>
<proteinExistence type="predicted"/>
<dbReference type="GO" id="GO:0005525">
    <property type="term" value="F:GTP binding"/>
    <property type="evidence" value="ECO:0007669"/>
    <property type="project" value="UniProtKB-KW"/>
</dbReference>
<evidence type="ECO:0000256" key="2">
    <source>
        <dbReference type="ARBA" id="ARBA00022741"/>
    </source>
</evidence>
<dbReference type="InterPro" id="IPR027417">
    <property type="entry name" value="P-loop_NTPase"/>
</dbReference>
<dbReference type="InterPro" id="IPR001806">
    <property type="entry name" value="Small_GTPase"/>
</dbReference>
<comment type="caution">
    <text evidence="4">The sequence shown here is derived from an EMBL/GenBank/DDBJ whole genome shotgun (WGS) entry which is preliminary data.</text>
</comment>
<keyword evidence="3" id="KW-0342">GTP-binding</keyword>
<dbReference type="Proteomes" id="UP001221757">
    <property type="component" value="Unassembled WGS sequence"/>
</dbReference>
<gene>
    <name evidence="4" type="ORF">B0H17DRAFT_1162579</name>
</gene>
<dbReference type="InterPro" id="IPR020849">
    <property type="entry name" value="Small_GTPase_Ras-type"/>
</dbReference>
<evidence type="ECO:0000313" key="4">
    <source>
        <dbReference type="EMBL" id="KAJ7666377.1"/>
    </source>
</evidence>
<dbReference type="SMART" id="SM00173">
    <property type="entry name" value="RAS"/>
    <property type="match status" value="1"/>
</dbReference>
<dbReference type="EMBL" id="JARKIE010000210">
    <property type="protein sequence ID" value="KAJ7666377.1"/>
    <property type="molecule type" value="Genomic_DNA"/>
</dbReference>
<dbReference type="GO" id="GO:0003924">
    <property type="term" value="F:GTPase activity"/>
    <property type="evidence" value="ECO:0007669"/>
    <property type="project" value="InterPro"/>
</dbReference>
<keyword evidence="4" id="KW-0378">Hydrolase</keyword>
<sequence>MTTTTTTASTAPHWDQWFIILFGEDGVGRKVLAVQFTMNCFVATYDPFEEGHRKYWAVDGTMCLADVEATTEQLIREGQGFFLIYSVTSRTSFSQLDDVWQSIQRAKGKTTPIILLGNKCDLGASDRTVTTEEGTALARQFGCPFLEVSAKTGVNYDVERAFSDLVRLLRQSLRRAETATLQESSGRKEMRKGKCIIL</sequence>
<evidence type="ECO:0000256" key="3">
    <source>
        <dbReference type="ARBA" id="ARBA00023134"/>
    </source>
</evidence>
<dbReference type="Gene3D" id="3.40.50.300">
    <property type="entry name" value="P-loop containing nucleotide triphosphate hydrolases"/>
    <property type="match status" value="1"/>
</dbReference>
<dbReference type="GO" id="GO:0007165">
    <property type="term" value="P:signal transduction"/>
    <property type="evidence" value="ECO:0007669"/>
    <property type="project" value="InterPro"/>
</dbReference>
<dbReference type="PROSITE" id="PS51421">
    <property type="entry name" value="RAS"/>
    <property type="match status" value="1"/>
</dbReference>
<dbReference type="GO" id="GO:0005886">
    <property type="term" value="C:plasma membrane"/>
    <property type="evidence" value="ECO:0007669"/>
    <property type="project" value="UniProtKB-SubCell"/>
</dbReference>
<organism evidence="4 5">
    <name type="scientific">Mycena rosella</name>
    <name type="common">Pink bonnet</name>
    <name type="synonym">Agaricus rosellus</name>
    <dbReference type="NCBI Taxonomy" id="1033263"/>
    <lineage>
        <taxon>Eukaryota</taxon>
        <taxon>Fungi</taxon>
        <taxon>Dikarya</taxon>
        <taxon>Basidiomycota</taxon>
        <taxon>Agaricomycotina</taxon>
        <taxon>Agaricomycetes</taxon>
        <taxon>Agaricomycetidae</taxon>
        <taxon>Agaricales</taxon>
        <taxon>Marasmiineae</taxon>
        <taxon>Mycenaceae</taxon>
        <taxon>Mycena</taxon>
    </lineage>
</organism>